<evidence type="ECO:0000256" key="1">
    <source>
        <dbReference type="SAM" id="Phobius"/>
    </source>
</evidence>
<reference evidence="3" key="5">
    <citation type="journal article" date="2017" name="Genome Announc.">
        <title>Complete Circularized Genome Sequences of Four Strains of Elizabethkingia anophelis, Including Two Novel Strains Isolated from Wild-Caught Anopheles sinensis.</title>
        <authorList>
            <person name="Pei D."/>
            <person name="Nicholson A.C."/>
            <person name="Jiang J."/>
            <person name="Chen H."/>
            <person name="Whitney A.M."/>
            <person name="Villarma A."/>
            <person name="Bell M."/>
            <person name="Humrighouse B."/>
            <person name="Rowe L.A."/>
            <person name="Sheth M."/>
            <person name="Batra D."/>
            <person name="Juieng P."/>
            <person name="Loparev V.N."/>
            <person name="McQuiston J.R."/>
            <person name="Lan Y."/>
            <person name="Ma Y."/>
            <person name="Xu J."/>
        </authorList>
    </citation>
    <scope>NUCLEOTIDE SEQUENCE</scope>
</reference>
<dbReference type="PROSITE" id="PS01124">
    <property type="entry name" value="HTH_ARAC_FAMILY_2"/>
    <property type="match status" value="1"/>
</dbReference>
<reference evidence="3" key="1">
    <citation type="journal article" date="2014" name="Genome Biol. Evol.">
        <title>Comparative genomic analysis of malaria mosquito vector-associated novel pathogen Elizabethkingia anophelis.</title>
        <authorList>
            <person name="Teo J."/>
            <person name="Tan S.Y."/>
            <person name="Liu Y."/>
            <person name="Tay M."/>
            <person name="Ding Y."/>
            <person name="Li Y."/>
            <person name="Kjelleberg S."/>
            <person name="Givskov M."/>
            <person name="Lin R.T."/>
            <person name="Yang L."/>
        </authorList>
    </citation>
    <scope>NUCLEOTIDE SEQUENCE</scope>
</reference>
<feature type="transmembrane region" description="Helical" evidence="1">
    <location>
        <begin position="380"/>
        <end position="402"/>
    </location>
</feature>
<dbReference type="Gene3D" id="1.25.40.10">
    <property type="entry name" value="Tetratricopeptide repeat domain"/>
    <property type="match status" value="1"/>
</dbReference>
<accession>A0A455ZEV0</accession>
<keyword evidence="1" id="KW-0812">Transmembrane</keyword>
<dbReference type="Gene3D" id="1.10.10.60">
    <property type="entry name" value="Homeodomain-like"/>
    <property type="match status" value="2"/>
</dbReference>
<reference evidence="3" key="8">
    <citation type="journal article" date="2018" name="J. ISSAAS">
        <title>In Silico Identification of Three Types of Integrative and Conjugative Elements (ICEs) in Elizabethkingia anophelis Strains Isolated from Around the World.</title>
        <authorList>
            <person name="Xu J."/>
            <person name="Pei D."/>
            <person name="Nicholson A."/>
            <person name="Lan Y."/>
            <person name="Xia Q."/>
        </authorList>
    </citation>
    <scope>NUCLEOTIDE SEQUENCE</scope>
</reference>
<reference evidence="3" key="7">
    <citation type="journal article" date="2017" name="Sci. Rep.">
        <title>Genomic features, phylogenetic relationships, and comparative genomics of Elizabethkingia anophelis strain EM361-97 isolated in Taiwan.</title>
        <authorList>
            <person name="Lin J.N."/>
            <person name="Lai C.H."/>
            <person name="Yang C.H."/>
            <person name="Huang Y.H."/>
            <person name="Lin H.H."/>
        </authorList>
    </citation>
    <scope>NUCLEOTIDE SEQUENCE</scope>
</reference>
<dbReference type="InterPro" id="IPR011990">
    <property type="entry name" value="TPR-like_helical_dom_sf"/>
</dbReference>
<keyword evidence="1" id="KW-1133">Transmembrane helix</keyword>
<dbReference type="SUPFAM" id="SSF48452">
    <property type="entry name" value="TPR-like"/>
    <property type="match status" value="1"/>
</dbReference>
<dbReference type="GO" id="GO:0003700">
    <property type="term" value="F:DNA-binding transcription factor activity"/>
    <property type="evidence" value="ECO:0007669"/>
    <property type="project" value="InterPro"/>
</dbReference>
<dbReference type="RefSeq" id="WP_078674449.1">
    <property type="nucleotide sequence ID" value="NZ_CP014340.1"/>
</dbReference>
<dbReference type="EMBL" id="BK010601">
    <property type="protein sequence ID" value="DAC75184.1"/>
    <property type="molecule type" value="Genomic_DNA"/>
</dbReference>
<protein>
    <submittedName>
        <fullName evidence="3">Transcriptional regulator</fullName>
    </submittedName>
</protein>
<dbReference type="InterPro" id="IPR018060">
    <property type="entry name" value="HTH_AraC"/>
</dbReference>
<dbReference type="GO" id="GO:0043565">
    <property type="term" value="F:sequence-specific DNA binding"/>
    <property type="evidence" value="ECO:0007669"/>
    <property type="project" value="InterPro"/>
</dbReference>
<gene>
    <name evidence="3" type="primary">ICEEaII(7)_F3543_34213_32510</name>
</gene>
<evidence type="ECO:0000313" key="3">
    <source>
        <dbReference type="EMBL" id="DAC75184.1"/>
    </source>
</evidence>
<dbReference type="AlphaFoldDB" id="A0A455ZEV0"/>
<reference evidence="3" key="3">
    <citation type="journal article" date="2016" name="Genome Announc.">
        <title>Complete Genome Sequences of Four Strains from the 2015-2016 Elizabethkingia anophelis Outbreak.</title>
        <authorList>
            <person name="Nicholson A.C."/>
            <person name="Whitney A.M."/>
            <person name="Emery B.D."/>
            <person name="Bell M.E."/>
            <person name="Gartin J.T."/>
            <person name="Humrighouse B.W."/>
            <person name="Loparev V.N."/>
            <person name="Batra D."/>
            <person name="Sheth M."/>
            <person name="Rowe L.A."/>
            <person name="Juieng P."/>
            <person name="Knipe K."/>
            <person name="Gulvik C."/>
            <person name="McQuiston J.R."/>
        </authorList>
    </citation>
    <scope>NUCLEOTIDE SEQUENCE</scope>
</reference>
<reference evidence="3" key="4">
    <citation type="journal article" date="2016" name="Sci. Rep.">
        <title>Genomic epidemiology and global diversity of the emerging bacterial pathogen Elizabethkingia anophelis.</title>
        <authorList>
            <person name="Breurec S."/>
            <person name="Criscuolo A."/>
            <person name="Diancourt L."/>
            <person name="Rendueles O."/>
            <person name="Vandenbogaert M."/>
            <person name="Passet V."/>
            <person name="Caro V."/>
            <person name="Rocha E.P."/>
            <person name="Touchon M."/>
            <person name="Brisse S."/>
        </authorList>
    </citation>
    <scope>NUCLEOTIDE SEQUENCE</scope>
</reference>
<organism evidence="3">
    <name type="scientific">Elizabethkingia anophelis</name>
    <dbReference type="NCBI Taxonomy" id="1117645"/>
    <lineage>
        <taxon>Bacteria</taxon>
        <taxon>Pseudomonadati</taxon>
        <taxon>Bacteroidota</taxon>
        <taxon>Flavobacteriia</taxon>
        <taxon>Flavobacteriales</taxon>
        <taxon>Weeksellaceae</taxon>
        <taxon>Elizabethkingia</taxon>
    </lineage>
</organism>
<proteinExistence type="predicted"/>
<evidence type="ECO:0000259" key="2">
    <source>
        <dbReference type="PROSITE" id="PS01124"/>
    </source>
</evidence>
<sequence length="567" mass="67533">MTISRFLIILLFLSFSAFYPQETRADFLLLRSKYENLQKNDSTAFIYLNPFIAKAKKEADFVRLTEAYKYAVYFSPSDYRKLSYADSTIYAALKSKDNMLISDSYLGKGIFYYFNLKKFEPALIEYLKAHEYSKDIKNDYLRQKIIYHLGVVKSYLGFYQEALDLFGESSTYFEMKSKEEGHPNQIFNLKKGYYNSLHQMVICYRNLKKYDIADSLVDKGLKELNNTNEFLLERSYLLKCRGISAYNHHNYEGSIQDLNSAQKEILKSKDFSWLSVVYYYLGKNYMVGNEHKGLLYFEKVDSIFNKQKFIFPEVRRAYEDLIYYYAERKDIKKQLYYTNQLLKVDNQIGKDYTYLSSKIHREYDTKSLLESKKELERISFIRMVSTLICIVLAILFLIFAAIRYHKEQNIKFKYLLLQDRLNHDQYEAFIIDSQETEPGVLKTILPEELYQELDQKLRIFEMRNEFIQKGLTLGILAVKMNTNTYYLSAFINENKKKNFKAYINDLRITYITHLLNSERKYLHYTIEALAEESGISTRQHFSKLFYDANGIRPKDFIRKRKEELRID</sequence>
<feature type="domain" description="HTH araC/xylS-type" evidence="2">
    <location>
        <begin position="457"/>
        <end position="559"/>
    </location>
</feature>
<name>A0A455ZEV0_9FLAO</name>
<keyword evidence="1" id="KW-0472">Membrane</keyword>
<reference evidence="3" key="6">
    <citation type="journal article" date="2017" name="Nat. Commun.">
        <title>Evolutionary dynamics and genomic features of the Elizabethkingia anophelis 2015 to 2016 Wisconsin outbreak strain.</title>
        <authorList>
            <person name="Perrin A."/>
            <person name="Larsonneur E."/>
            <person name="Nicholson A.C."/>
            <person name="Edwards D.J."/>
            <person name="Gundlach K.M."/>
            <person name="Whitney A.M."/>
            <person name="Gulvik C.A."/>
            <person name="Bell M.E."/>
            <person name="Rendueles O."/>
            <person name="Cury J."/>
            <person name="Hugon P."/>
            <person name="Clermont D."/>
            <person name="Enouf V."/>
            <person name="Loparev V."/>
            <person name="Juieng P."/>
            <person name="Monson T."/>
            <person name="Warshauer D."/>
            <person name="Elbadawi L.I."/>
            <person name="Walters M.S."/>
            <person name="Crist M.B."/>
            <person name="Noble-Wang J."/>
            <person name="Borlaug G."/>
            <person name="Rocha E.P.C."/>
            <person name="Criscuolo A."/>
            <person name="Touchon M."/>
            <person name="Davis J.P."/>
            <person name="Holt K.E."/>
            <person name="McQuiston J.R."/>
            <person name="Brisse S."/>
        </authorList>
    </citation>
    <scope>NUCLEOTIDE SEQUENCE</scope>
</reference>
<reference evidence="3" key="2">
    <citation type="journal article" date="2014" name="PLoS ONE">
        <title>Insights from the genome annotation of Elizabethkingia anophelis from the malaria vector Anopheles gambiae.</title>
        <authorList>
            <person name="Kukutla P."/>
            <person name="Lindberg B.G."/>
            <person name="Pei D."/>
            <person name="Rayl M."/>
            <person name="Yu W."/>
            <person name="Steritz M."/>
            <person name="Faye I."/>
            <person name="Xu J."/>
        </authorList>
    </citation>
    <scope>NUCLEOTIDE SEQUENCE</scope>
</reference>
<dbReference type="SMART" id="SM00342">
    <property type="entry name" value="HTH_ARAC"/>
    <property type="match status" value="1"/>
</dbReference>